<dbReference type="EMBL" id="JBHSHP010000055">
    <property type="protein sequence ID" value="MFC4755964.1"/>
    <property type="molecule type" value="Genomic_DNA"/>
</dbReference>
<evidence type="ECO:0000256" key="4">
    <source>
        <dbReference type="ARBA" id="ARBA00022842"/>
    </source>
</evidence>
<comment type="similarity">
    <text evidence="5">Belongs to the inositol monophosphatase superfamily.</text>
</comment>
<dbReference type="InterPro" id="IPR000760">
    <property type="entry name" value="Inositol_monophosphatase-like"/>
</dbReference>
<dbReference type="SUPFAM" id="SSF56655">
    <property type="entry name" value="Carbohydrate phosphatase"/>
    <property type="match status" value="1"/>
</dbReference>
<dbReference type="EC" id="3.1.3.25" evidence="5"/>
<accession>A0ABV9PU60</accession>
<reference evidence="7" key="1">
    <citation type="journal article" date="2019" name="Int. J. Syst. Evol. Microbiol.">
        <title>The Global Catalogue of Microorganisms (GCM) 10K type strain sequencing project: providing services to taxonomists for standard genome sequencing and annotation.</title>
        <authorList>
            <consortium name="The Broad Institute Genomics Platform"/>
            <consortium name="The Broad Institute Genome Sequencing Center for Infectious Disease"/>
            <person name="Wu L."/>
            <person name="Ma J."/>
        </authorList>
    </citation>
    <scope>NUCLEOTIDE SEQUENCE [LARGE SCALE GENOMIC DNA]</scope>
    <source>
        <strain evidence="7">JCM 11882</strain>
    </source>
</reference>
<dbReference type="CDD" id="cd01639">
    <property type="entry name" value="IMPase"/>
    <property type="match status" value="1"/>
</dbReference>
<dbReference type="InterPro" id="IPR033942">
    <property type="entry name" value="IMPase"/>
</dbReference>
<evidence type="ECO:0000256" key="1">
    <source>
        <dbReference type="ARBA" id="ARBA00001033"/>
    </source>
</evidence>
<dbReference type="Gene3D" id="3.30.540.10">
    <property type="entry name" value="Fructose-1,6-Bisphosphatase, subunit A, domain 1"/>
    <property type="match status" value="1"/>
</dbReference>
<name>A0ABV9PU60_9ACTN</name>
<evidence type="ECO:0000313" key="6">
    <source>
        <dbReference type="EMBL" id="MFC4755964.1"/>
    </source>
</evidence>
<dbReference type="PRINTS" id="PR00377">
    <property type="entry name" value="IMPHPHTASES"/>
</dbReference>
<evidence type="ECO:0000256" key="5">
    <source>
        <dbReference type="RuleBase" id="RU364068"/>
    </source>
</evidence>
<dbReference type="GO" id="GO:0016787">
    <property type="term" value="F:hydrolase activity"/>
    <property type="evidence" value="ECO:0007669"/>
    <property type="project" value="UniProtKB-KW"/>
</dbReference>
<dbReference type="Pfam" id="PF00459">
    <property type="entry name" value="Inositol_P"/>
    <property type="match status" value="1"/>
</dbReference>
<proteinExistence type="inferred from homology"/>
<dbReference type="PANTHER" id="PTHR20854">
    <property type="entry name" value="INOSITOL MONOPHOSPHATASE"/>
    <property type="match status" value="1"/>
</dbReference>
<dbReference type="Gene3D" id="3.40.190.80">
    <property type="match status" value="1"/>
</dbReference>
<keyword evidence="7" id="KW-1185">Reference proteome</keyword>
<dbReference type="PANTHER" id="PTHR20854:SF4">
    <property type="entry name" value="INOSITOL-1-MONOPHOSPHATASE-RELATED"/>
    <property type="match status" value="1"/>
</dbReference>
<keyword evidence="5 6" id="KW-0378">Hydrolase</keyword>
<evidence type="ECO:0000256" key="2">
    <source>
        <dbReference type="ARBA" id="ARBA00001946"/>
    </source>
</evidence>
<comment type="caution">
    <text evidence="6">The sequence shown here is derived from an EMBL/GenBank/DDBJ whole genome shotgun (WGS) entry which is preliminary data.</text>
</comment>
<organism evidence="6 7">
    <name type="scientific">Dietzia aurantiaca</name>
    <dbReference type="NCBI Taxonomy" id="983873"/>
    <lineage>
        <taxon>Bacteria</taxon>
        <taxon>Bacillati</taxon>
        <taxon>Actinomycetota</taxon>
        <taxon>Actinomycetes</taxon>
        <taxon>Mycobacteriales</taxon>
        <taxon>Dietziaceae</taxon>
        <taxon>Dietzia</taxon>
    </lineage>
</organism>
<protein>
    <recommendedName>
        <fullName evidence="5">Inositol-1-monophosphatase</fullName>
        <ecNumber evidence="5">3.1.3.25</ecNumber>
    </recommendedName>
</protein>
<dbReference type="InterPro" id="IPR020550">
    <property type="entry name" value="Inositol_monophosphatase_CS"/>
</dbReference>
<dbReference type="Proteomes" id="UP001595836">
    <property type="component" value="Unassembled WGS sequence"/>
</dbReference>
<keyword evidence="4 5" id="KW-0460">Magnesium</keyword>
<dbReference type="PROSITE" id="PS00630">
    <property type="entry name" value="IMP_2"/>
    <property type="match status" value="1"/>
</dbReference>
<sequence>MTGDTASARSDDSRPGFIDELREFADRLATSGGEVARRMLADFEGQGLGARSKSSATDPVTVIDTSVESHLRGEITAYRPGDAVLGEEIGEAPGSGAASRVRWVVDPVDGTVNLLYGIPFTAVSVAAELDGVVVVGAVHNIVTRETWSAALDRGATLRAADGQVTTLGVSGCDDLSLALVGTGFSYDATLRAEQGRAVAALLPVVRDIRRCGSAALDLCMLATGRLDAYYERCLKPWDYAAGGLIAAESGAIVSTSRDDAVPTVAAGPGVSEAFRQALRDCGAL</sequence>
<keyword evidence="3 5" id="KW-0479">Metal-binding</keyword>
<evidence type="ECO:0000256" key="3">
    <source>
        <dbReference type="ARBA" id="ARBA00022723"/>
    </source>
</evidence>
<gene>
    <name evidence="6" type="ORF">ACFO7U_14425</name>
</gene>
<comment type="cofactor">
    <cofactor evidence="2 5">
        <name>Mg(2+)</name>
        <dbReference type="ChEBI" id="CHEBI:18420"/>
    </cofactor>
</comment>
<dbReference type="RefSeq" id="WP_344996141.1">
    <property type="nucleotide sequence ID" value="NZ_BAABCD010000054.1"/>
</dbReference>
<evidence type="ECO:0000313" key="7">
    <source>
        <dbReference type="Proteomes" id="UP001595836"/>
    </source>
</evidence>
<comment type="catalytic activity">
    <reaction evidence="1 5">
        <text>a myo-inositol phosphate + H2O = myo-inositol + phosphate</text>
        <dbReference type="Rhea" id="RHEA:24056"/>
        <dbReference type="ChEBI" id="CHEBI:15377"/>
        <dbReference type="ChEBI" id="CHEBI:17268"/>
        <dbReference type="ChEBI" id="CHEBI:43474"/>
        <dbReference type="ChEBI" id="CHEBI:84139"/>
        <dbReference type="EC" id="3.1.3.25"/>
    </reaction>
</comment>